<evidence type="ECO:0000259" key="4">
    <source>
        <dbReference type="Pfam" id="PF08545"/>
    </source>
</evidence>
<reference evidence="6" key="1">
    <citation type="journal article" date="2019" name="Int. J. Syst. Evol. Microbiol.">
        <title>The Global Catalogue of Microorganisms (GCM) 10K type strain sequencing project: providing services to taxonomists for standard genome sequencing and annotation.</title>
        <authorList>
            <consortium name="The Broad Institute Genomics Platform"/>
            <consortium name="The Broad Institute Genome Sequencing Center for Infectious Disease"/>
            <person name="Wu L."/>
            <person name="Ma J."/>
        </authorList>
    </citation>
    <scope>NUCLEOTIDE SEQUENCE [LARGE SCALE GENOMIC DNA]</scope>
    <source>
        <strain evidence="6">KCTC 52237</strain>
    </source>
</reference>
<dbReference type="InterPro" id="IPR016039">
    <property type="entry name" value="Thiolase-like"/>
</dbReference>
<dbReference type="Pfam" id="PF08545">
    <property type="entry name" value="ACP_syn_III"/>
    <property type="match status" value="1"/>
</dbReference>
<dbReference type="SUPFAM" id="SSF53901">
    <property type="entry name" value="Thiolase-like"/>
    <property type="match status" value="1"/>
</dbReference>
<evidence type="ECO:0000313" key="6">
    <source>
        <dbReference type="Proteomes" id="UP001595555"/>
    </source>
</evidence>
<evidence type="ECO:0000256" key="2">
    <source>
        <dbReference type="ARBA" id="ARBA00023315"/>
    </source>
</evidence>
<feature type="domain" description="Beta-ketoacyl-[acyl-carrier-protein] synthase III C-terminal" evidence="3">
    <location>
        <begin position="237"/>
        <end position="315"/>
    </location>
</feature>
<dbReference type="InterPro" id="IPR013751">
    <property type="entry name" value="ACP_syn_III_N"/>
</dbReference>
<dbReference type="PANTHER" id="PTHR34069:SF2">
    <property type="entry name" value="BETA-KETOACYL-[ACYL-CARRIER-PROTEIN] SYNTHASE III"/>
    <property type="match status" value="1"/>
</dbReference>
<dbReference type="Gene3D" id="3.40.47.10">
    <property type="match status" value="2"/>
</dbReference>
<organism evidence="5 6">
    <name type="scientific">Cellvibrio fontiphilus</name>
    <dbReference type="NCBI Taxonomy" id="1815559"/>
    <lineage>
        <taxon>Bacteria</taxon>
        <taxon>Pseudomonadati</taxon>
        <taxon>Pseudomonadota</taxon>
        <taxon>Gammaproteobacteria</taxon>
        <taxon>Cellvibrionales</taxon>
        <taxon>Cellvibrionaceae</taxon>
        <taxon>Cellvibrio</taxon>
    </lineage>
</organism>
<keyword evidence="6" id="KW-1185">Reference proteome</keyword>
<proteinExistence type="predicted"/>
<dbReference type="EMBL" id="JBHRTF010000006">
    <property type="protein sequence ID" value="MFC3116675.1"/>
    <property type="molecule type" value="Genomic_DNA"/>
</dbReference>
<dbReference type="InterPro" id="IPR013747">
    <property type="entry name" value="ACP_syn_III_C"/>
</dbReference>
<keyword evidence="2" id="KW-0012">Acyltransferase</keyword>
<evidence type="ECO:0000313" key="5">
    <source>
        <dbReference type="EMBL" id="MFC3116675.1"/>
    </source>
</evidence>
<protein>
    <submittedName>
        <fullName evidence="5">3-oxoacyl-ACP synthase III family protein</fullName>
    </submittedName>
</protein>
<sequence>MSHIEATGSYLPSTVVLNSEFVGGNALFESMDEYFSGYEERRHASATETALMMAVEAAKDALANSKYTALDIDLIIGIIQPSRNVYGDDLNLMQHELGAWNASVLPINTACSSFITALNTADALISTGKNKVVLIVTSTDWVHTMLDTTKPNFAFAGDGAGAVILDGSTESFIDKYELNNTKPEVFNALVMKNAQFTQQKEFFTVRPPEGRTTVKDLILFPMSVAKTLLDRNPQVAVDKVIMHQSGLKMMQVWADKLEIAEDKIRHTIGLYANMTVANIPVTLDYWRKKGDLQRGEKILFMAPSAGGYSIAMLWQY</sequence>
<dbReference type="Proteomes" id="UP001595555">
    <property type="component" value="Unassembled WGS sequence"/>
</dbReference>
<keyword evidence="1" id="KW-0808">Transferase</keyword>
<dbReference type="Pfam" id="PF08541">
    <property type="entry name" value="ACP_syn_III_C"/>
    <property type="match status" value="1"/>
</dbReference>
<name>A0ABV7FJB6_9GAMM</name>
<comment type="caution">
    <text evidence="5">The sequence shown here is derived from an EMBL/GenBank/DDBJ whole genome shotgun (WGS) entry which is preliminary data.</text>
</comment>
<dbReference type="PANTHER" id="PTHR34069">
    <property type="entry name" value="3-OXOACYL-[ACYL-CARRIER-PROTEIN] SYNTHASE 3"/>
    <property type="match status" value="1"/>
</dbReference>
<evidence type="ECO:0000256" key="1">
    <source>
        <dbReference type="ARBA" id="ARBA00022679"/>
    </source>
</evidence>
<gene>
    <name evidence="5" type="ORF">ACFODX_13970</name>
</gene>
<accession>A0ABV7FJB6</accession>
<feature type="domain" description="Beta-ketoacyl-[acyl-carrier-protein] synthase III N-terminal" evidence="4">
    <location>
        <begin position="107"/>
        <end position="173"/>
    </location>
</feature>
<evidence type="ECO:0000259" key="3">
    <source>
        <dbReference type="Pfam" id="PF08541"/>
    </source>
</evidence>
<dbReference type="RefSeq" id="WP_378120211.1">
    <property type="nucleotide sequence ID" value="NZ_JBHRTF010000006.1"/>
</dbReference>